<evidence type="ECO:0000259" key="13">
    <source>
        <dbReference type="Pfam" id="PF17941"/>
    </source>
</evidence>
<evidence type="ECO:0000259" key="11">
    <source>
        <dbReference type="Pfam" id="PF13089"/>
    </source>
</evidence>
<dbReference type="GO" id="GO:0009358">
    <property type="term" value="C:polyphosphate kinase complex"/>
    <property type="evidence" value="ECO:0007669"/>
    <property type="project" value="InterPro"/>
</dbReference>
<dbReference type="Pfam" id="PF02503">
    <property type="entry name" value="PP_kinase"/>
    <property type="match status" value="1"/>
</dbReference>
<dbReference type="PANTHER" id="PTHR30218:SF0">
    <property type="entry name" value="POLYPHOSPHATE KINASE"/>
    <property type="match status" value="1"/>
</dbReference>
<evidence type="ECO:0000313" key="14">
    <source>
        <dbReference type="EMBL" id="SDC47795.1"/>
    </source>
</evidence>
<proteinExistence type="inferred from homology"/>
<dbReference type="CDD" id="cd09168">
    <property type="entry name" value="PLDc_PaPPK1_C2_like"/>
    <property type="match status" value="1"/>
</dbReference>
<name>A0A1G6LYI9_9BACT</name>
<dbReference type="InterPro" id="IPR025198">
    <property type="entry name" value="PPK_N_dom"/>
</dbReference>
<feature type="domain" description="Polyphosphate kinase C-terminal" evidence="13">
    <location>
        <begin position="332"/>
        <end position="497"/>
    </location>
</feature>
<dbReference type="HAMAP" id="MF_00347">
    <property type="entry name" value="Polyphosphate_kinase"/>
    <property type="match status" value="1"/>
</dbReference>
<keyword evidence="16" id="KW-1185">Reference proteome</keyword>
<dbReference type="RefSeq" id="WP_091403577.1">
    <property type="nucleotide sequence ID" value="NZ_FMYV01000004.1"/>
</dbReference>
<dbReference type="InterPro" id="IPR024953">
    <property type="entry name" value="PP_kinase_middle"/>
</dbReference>
<dbReference type="SUPFAM" id="SSF140356">
    <property type="entry name" value="PPK N-terminal domain-like"/>
    <property type="match status" value="1"/>
</dbReference>
<feature type="binding site" evidence="8">
    <location>
        <position position="376"/>
    </location>
    <ligand>
        <name>Mg(2+)</name>
        <dbReference type="ChEBI" id="CHEBI:18420"/>
    </ligand>
</feature>
<dbReference type="EC" id="2.7.4.1" evidence="8 9"/>
<dbReference type="NCBIfam" id="TIGR03705">
    <property type="entry name" value="poly_P_kin"/>
    <property type="match status" value="1"/>
</dbReference>
<evidence type="ECO:0000256" key="6">
    <source>
        <dbReference type="ARBA" id="ARBA00022840"/>
    </source>
</evidence>
<dbReference type="OrthoDB" id="9761456at2"/>
<dbReference type="GO" id="GO:0006799">
    <property type="term" value="P:polyphosphate biosynthetic process"/>
    <property type="evidence" value="ECO:0007669"/>
    <property type="project" value="UniProtKB-UniRule"/>
</dbReference>
<sequence length="705" mass="81648">MKEQDLDNHKYYTNRELSWLDFNNRVLEEALRRDNPLLERLKFLSITGSNLDEFYMIRVAGLKEQVEAEYTKKDISGLTPNEQLKKISEKTHIMVDKQYKCLMRALIPQLKSNNLIIKDISDLEKEEKKFLKKYFKSTIYPVITPMAVDQSRPFPLLPNKSINQAVRLQDENKIDYYAFLQVPSILPRFIELPNQDADKKSFILLDKVVQMFSERLFKGYEIIEMFPFRITRNADLSIDEEEAEDLLKEIESSLRQRQWGVPVRLELDKRASEEIKTFLLSMLDLKEEDIFYVSGPIDLSAWMSIATIDGFEELKYKPFKPVKSHFLYGDKDIFEVLKEKDILLHHPYETFDHVENFLSKAADDPNVLAIKQTLYRVSGDSTVVNTLIKAAENGKQVTVLVELKARFDEENNIQWAKKLEKAGCYVVYGLVGLKTHSKILLVVRKEPEGIKKYVHMSTGNYNDKTAKLYTDIGFMTSKEPYGSDASALFNVLTGYSQPPEWKKIAVAPISLKSRIINMIKNEIEIHKKTGKGHIIIKVNSLLDKEVIKVMYEASNAGVKLDLIVRGICALKPGIKGVSENITVRSIVGKFLEHSRIFYFSNGESPNIYMTSADLMPRNLERRIETLYPIEDENLQKETKKILDVMLSDTEKARVLQPDGTYRRVDRRGKKRVDSQEYFIKMYEKLLKSKRNTEKIEILSPISKPE</sequence>
<feature type="domain" description="Polyphosphate kinase C-terminal" evidence="12">
    <location>
        <begin position="505"/>
        <end position="675"/>
    </location>
</feature>
<evidence type="ECO:0000313" key="16">
    <source>
        <dbReference type="Proteomes" id="UP000199322"/>
    </source>
</evidence>
<feature type="active site" description="Phosphohistidine intermediate" evidence="8">
    <location>
        <position position="436"/>
    </location>
</feature>
<comment type="similarity">
    <text evidence="8 9">Belongs to the polyphosphate kinase 1 (PPK1) family.</text>
</comment>
<comment type="PTM">
    <text evidence="8 9">An intermediate of this reaction is the autophosphorylated ppk in which a phosphate is covalently linked to a histidine residue through a N-P bond.</text>
</comment>
<feature type="binding site" evidence="8">
    <location>
        <position position="406"/>
    </location>
    <ligand>
        <name>Mg(2+)</name>
        <dbReference type="ChEBI" id="CHEBI:18420"/>
    </ligand>
</feature>
<evidence type="ECO:0000256" key="4">
    <source>
        <dbReference type="ARBA" id="ARBA00022741"/>
    </source>
</evidence>
<dbReference type="Gene3D" id="3.30.870.10">
    <property type="entry name" value="Endonuclease Chain A"/>
    <property type="match status" value="2"/>
</dbReference>
<dbReference type="STRING" id="28234.SAMN04488588_1171"/>
<dbReference type="PANTHER" id="PTHR30218">
    <property type="entry name" value="POLYPHOSPHATE KINASE"/>
    <property type="match status" value="1"/>
</dbReference>
<dbReference type="EMBL" id="SRME01000004">
    <property type="protein sequence ID" value="TGG87573.1"/>
    <property type="molecule type" value="Genomic_DNA"/>
</dbReference>
<dbReference type="NCBIfam" id="NF003920">
    <property type="entry name" value="PRK05443.2-1"/>
    <property type="match status" value="1"/>
</dbReference>
<dbReference type="Pfam" id="PF13089">
    <property type="entry name" value="PP_kinase_N"/>
    <property type="match status" value="1"/>
</dbReference>
<keyword evidence="3 8" id="KW-0479">Metal-binding</keyword>
<feature type="binding site" evidence="8">
    <location>
        <position position="50"/>
    </location>
    <ligand>
        <name>ATP</name>
        <dbReference type="ChEBI" id="CHEBI:30616"/>
    </ligand>
</feature>
<evidence type="ECO:0000256" key="9">
    <source>
        <dbReference type="RuleBase" id="RU003800"/>
    </source>
</evidence>
<dbReference type="InterPro" id="IPR041108">
    <property type="entry name" value="PP_kinase_C_1"/>
</dbReference>
<dbReference type="GO" id="GO:0046872">
    <property type="term" value="F:metal ion binding"/>
    <property type="evidence" value="ECO:0007669"/>
    <property type="project" value="UniProtKB-KW"/>
</dbReference>
<dbReference type="SUPFAM" id="SSF56024">
    <property type="entry name" value="Phospholipase D/nuclease"/>
    <property type="match status" value="2"/>
</dbReference>
<dbReference type="PIRSF" id="PIRSF015589">
    <property type="entry name" value="PP_kinase"/>
    <property type="match status" value="1"/>
</dbReference>
<keyword evidence="2 8" id="KW-0808">Transferase</keyword>
<dbReference type="NCBIfam" id="NF003921">
    <property type="entry name" value="PRK05443.2-2"/>
    <property type="match status" value="1"/>
</dbReference>
<comment type="cofactor">
    <cofactor evidence="8">
        <name>Mg(2+)</name>
        <dbReference type="ChEBI" id="CHEBI:18420"/>
    </cofactor>
</comment>
<evidence type="ECO:0000259" key="12">
    <source>
        <dbReference type="Pfam" id="PF13090"/>
    </source>
</evidence>
<dbReference type="InterPro" id="IPR036830">
    <property type="entry name" value="PP_kinase_middle_dom_sf"/>
</dbReference>
<evidence type="ECO:0000256" key="3">
    <source>
        <dbReference type="ARBA" id="ARBA00022723"/>
    </source>
</evidence>
<dbReference type="GO" id="GO:0008976">
    <property type="term" value="F:polyphosphate kinase activity"/>
    <property type="evidence" value="ECO:0007669"/>
    <property type="project" value="UniProtKB-UniRule"/>
</dbReference>
<dbReference type="EMBL" id="FMYV01000004">
    <property type="protein sequence ID" value="SDC47795.1"/>
    <property type="molecule type" value="Genomic_DNA"/>
</dbReference>
<accession>A0A1G6LYI9</accession>
<evidence type="ECO:0000259" key="10">
    <source>
        <dbReference type="Pfam" id="PF02503"/>
    </source>
</evidence>
<dbReference type="NCBIfam" id="NF003917">
    <property type="entry name" value="PRK05443.1-1"/>
    <property type="match status" value="1"/>
</dbReference>
<comment type="function">
    <text evidence="8 9">Catalyzes the reversible transfer of the terminal phosphate of ATP to form a long-chain polyphosphate (polyP).</text>
</comment>
<dbReference type="AlphaFoldDB" id="A0A1G6LYI9"/>
<feature type="binding site" evidence="8">
    <location>
        <position position="565"/>
    </location>
    <ligand>
        <name>ATP</name>
        <dbReference type="ChEBI" id="CHEBI:30616"/>
    </ligand>
</feature>
<keyword evidence="1 8" id="KW-0597">Phosphoprotein</keyword>
<evidence type="ECO:0000313" key="15">
    <source>
        <dbReference type="EMBL" id="TGG87573.1"/>
    </source>
</evidence>
<dbReference type="InterPro" id="IPR025200">
    <property type="entry name" value="PPK_C_dom2"/>
</dbReference>
<reference evidence="15 17" key="2">
    <citation type="submission" date="2019-04" db="EMBL/GenBank/DDBJ databases">
        <title>Draft genome sequence data and analysis of a Fermenting Bacterium, Geotoga petraea strain HO-Geo1, isolated from heavy-oil petroleum reservoir in Russia.</title>
        <authorList>
            <person name="Grouzdev D.S."/>
            <person name="Semenova E.M."/>
            <person name="Sokolova D.S."/>
            <person name="Tourova T.P."/>
            <person name="Poltaraus A.B."/>
            <person name="Nazina T.N."/>
        </authorList>
    </citation>
    <scope>NUCLEOTIDE SEQUENCE [LARGE SCALE GENOMIC DNA]</scope>
    <source>
        <strain evidence="15 17">HO-Geo1</strain>
    </source>
</reference>
<dbReference type="Gene3D" id="1.20.58.310">
    <property type="entry name" value="Polyphosphate kinase N-terminal domain"/>
    <property type="match status" value="1"/>
</dbReference>
<dbReference type="Proteomes" id="UP000297288">
    <property type="component" value="Unassembled WGS sequence"/>
</dbReference>
<dbReference type="NCBIfam" id="NF003918">
    <property type="entry name" value="PRK05443.1-2"/>
    <property type="match status" value="1"/>
</dbReference>
<dbReference type="CDD" id="cd09165">
    <property type="entry name" value="PLDc_PaPPK1_C1_like"/>
    <property type="match status" value="1"/>
</dbReference>
<feature type="binding site" evidence="8">
    <location>
        <position position="593"/>
    </location>
    <ligand>
        <name>ATP</name>
        <dbReference type="ChEBI" id="CHEBI:30616"/>
    </ligand>
</feature>
<keyword evidence="6 8" id="KW-0067">ATP-binding</keyword>
<evidence type="ECO:0000256" key="5">
    <source>
        <dbReference type="ARBA" id="ARBA00022777"/>
    </source>
</evidence>
<dbReference type="Gene3D" id="3.30.1840.10">
    <property type="entry name" value="Polyphosphate kinase middle domain"/>
    <property type="match status" value="1"/>
</dbReference>
<keyword evidence="4 8" id="KW-0547">Nucleotide-binding</keyword>
<protein>
    <recommendedName>
        <fullName evidence="8 9">Polyphosphate kinase</fullName>
        <ecNumber evidence="8 9">2.7.4.1</ecNumber>
    </recommendedName>
    <alternativeName>
        <fullName evidence="8">ATP-polyphosphate phosphotransferase</fullName>
    </alternativeName>
    <alternativeName>
        <fullName evidence="8">Polyphosphoric acid kinase</fullName>
    </alternativeName>
</protein>
<dbReference type="Pfam" id="PF17941">
    <property type="entry name" value="PP_kinase_C_1"/>
    <property type="match status" value="1"/>
</dbReference>
<organism evidence="14 16">
    <name type="scientific">Geotoga petraea</name>
    <dbReference type="NCBI Taxonomy" id="28234"/>
    <lineage>
        <taxon>Bacteria</taxon>
        <taxon>Thermotogati</taxon>
        <taxon>Thermotogota</taxon>
        <taxon>Thermotogae</taxon>
        <taxon>Petrotogales</taxon>
        <taxon>Petrotogaceae</taxon>
        <taxon>Geotoga</taxon>
    </lineage>
</organism>
<dbReference type="SUPFAM" id="SSF143724">
    <property type="entry name" value="PHP14-like"/>
    <property type="match status" value="1"/>
</dbReference>
<evidence type="ECO:0000256" key="8">
    <source>
        <dbReference type="HAMAP-Rule" id="MF_00347"/>
    </source>
</evidence>
<evidence type="ECO:0000313" key="17">
    <source>
        <dbReference type="Proteomes" id="UP000297288"/>
    </source>
</evidence>
<feature type="domain" description="Polyphosphate kinase N-terminal" evidence="11">
    <location>
        <begin position="12"/>
        <end position="116"/>
    </location>
</feature>
<dbReference type="InterPro" id="IPR036832">
    <property type="entry name" value="PPK_N_dom_sf"/>
</dbReference>
<evidence type="ECO:0000256" key="1">
    <source>
        <dbReference type="ARBA" id="ARBA00022553"/>
    </source>
</evidence>
<feature type="binding site" evidence="8">
    <location>
        <position position="469"/>
    </location>
    <ligand>
        <name>ATP</name>
        <dbReference type="ChEBI" id="CHEBI:30616"/>
    </ligand>
</feature>
<evidence type="ECO:0000256" key="7">
    <source>
        <dbReference type="ARBA" id="ARBA00022842"/>
    </source>
</evidence>
<reference evidence="14 16" key="1">
    <citation type="submission" date="2016-10" db="EMBL/GenBank/DDBJ databases">
        <authorList>
            <person name="de Groot N.N."/>
        </authorList>
    </citation>
    <scope>NUCLEOTIDE SEQUENCE [LARGE SCALE GENOMIC DNA]</scope>
    <source>
        <strain evidence="14 16">WG14</strain>
    </source>
</reference>
<feature type="domain" description="Polyphosphate kinase middle" evidence="10">
    <location>
        <begin position="126"/>
        <end position="305"/>
    </location>
</feature>
<comment type="catalytic activity">
    <reaction evidence="8 9">
        <text>[phosphate](n) + ATP = [phosphate](n+1) + ADP</text>
        <dbReference type="Rhea" id="RHEA:19573"/>
        <dbReference type="Rhea" id="RHEA-COMP:9859"/>
        <dbReference type="Rhea" id="RHEA-COMP:14280"/>
        <dbReference type="ChEBI" id="CHEBI:16838"/>
        <dbReference type="ChEBI" id="CHEBI:30616"/>
        <dbReference type="ChEBI" id="CHEBI:456216"/>
        <dbReference type="EC" id="2.7.4.1"/>
    </reaction>
</comment>
<gene>
    <name evidence="8" type="primary">ppk</name>
    <name evidence="15" type="ORF">E4650_07455</name>
    <name evidence="14" type="ORF">SAMN04488588_1171</name>
</gene>
<dbReference type="FunFam" id="3.30.870.10:FF:000001">
    <property type="entry name" value="Polyphosphate kinase"/>
    <property type="match status" value="1"/>
</dbReference>
<keyword evidence="5 8" id="KW-0418">Kinase</keyword>
<dbReference type="InterPro" id="IPR003414">
    <property type="entry name" value="PP_kinase"/>
</dbReference>
<keyword evidence="7 8" id="KW-0460">Magnesium</keyword>
<dbReference type="Pfam" id="PF13090">
    <property type="entry name" value="PP_kinase_C"/>
    <property type="match status" value="1"/>
</dbReference>
<dbReference type="GO" id="GO:0005524">
    <property type="term" value="F:ATP binding"/>
    <property type="evidence" value="ECO:0007669"/>
    <property type="project" value="UniProtKB-KW"/>
</dbReference>
<dbReference type="Proteomes" id="UP000199322">
    <property type="component" value="Unassembled WGS sequence"/>
</dbReference>
<evidence type="ECO:0000256" key="2">
    <source>
        <dbReference type="ARBA" id="ARBA00022679"/>
    </source>
</evidence>